<comment type="caution">
    <text evidence="10">The sequence shown here is derived from an EMBL/GenBank/DDBJ whole genome shotgun (WGS) entry which is preliminary data.</text>
</comment>
<keyword evidence="4" id="KW-0479">Metal-binding</keyword>
<evidence type="ECO:0000256" key="8">
    <source>
        <dbReference type="SAM" id="SignalP"/>
    </source>
</evidence>
<feature type="domain" description="Lysine-specific metallo-endopeptidase" evidence="9">
    <location>
        <begin position="55"/>
        <end position="194"/>
    </location>
</feature>
<dbReference type="EMBL" id="QBUD01000014">
    <property type="protein sequence ID" value="PUB11318.1"/>
    <property type="molecule type" value="Genomic_DNA"/>
</dbReference>
<evidence type="ECO:0000256" key="3">
    <source>
        <dbReference type="ARBA" id="ARBA00022670"/>
    </source>
</evidence>
<feature type="signal peptide" evidence="8">
    <location>
        <begin position="1"/>
        <end position="20"/>
    </location>
</feature>
<dbReference type="RefSeq" id="WP_168769528.1">
    <property type="nucleotide sequence ID" value="NZ_QBUD01000014.1"/>
</dbReference>
<keyword evidence="5" id="KW-0378">Hydrolase</keyword>
<protein>
    <submittedName>
        <fullName evidence="10">Lysine-specific metallo-endopeptidase family protein</fullName>
    </submittedName>
</protein>
<evidence type="ECO:0000256" key="6">
    <source>
        <dbReference type="ARBA" id="ARBA00022833"/>
    </source>
</evidence>
<reference evidence="10 11" key="1">
    <citation type="submission" date="2018-04" db="EMBL/GenBank/DDBJ databases">
        <title>Genomic Encyclopedia of Archaeal and Bacterial Type Strains, Phase II (KMG-II): from individual species to whole genera.</title>
        <authorList>
            <person name="Goeker M."/>
        </authorList>
    </citation>
    <scope>NUCLEOTIDE SEQUENCE [LARGE SCALE GENOMIC DNA]</scope>
    <source>
        <strain evidence="10 11">DSM 29955</strain>
    </source>
</reference>
<dbReference type="AlphaFoldDB" id="A0A2T6K963"/>
<dbReference type="InterPro" id="IPR050414">
    <property type="entry name" value="Fungal_M35_metalloproteases"/>
</dbReference>
<comment type="similarity">
    <text evidence="2">Belongs to the peptidase M35 family.</text>
</comment>
<gene>
    <name evidence="10" type="ORF">C8N45_11492</name>
</gene>
<dbReference type="Gene3D" id="3.40.390.10">
    <property type="entry name" value="Collagenase (Catalytic Domain)"/>
    <property type="match status" value="1"/>
</dbReference>
<evidence type="ECO:0000256" key="5">
    <source>
        <dbReference type="ARBA" id="ARBA00022801"/>
    </source>
</evidence>
<keyword evidence="3" id="KW-0645">Protease</keyword>
<organism evidence="10 11">
    <name type="scientific">Yoonia sediminilitoris</name>
    <dbReference type="NCBI Taxonomy" id="1286148"/>
    <lineage>
        <taxon>Bacteria</taxon>
        <taxon>Pseudomonadati</taxon>
        <taxon>Pseudomonadota</taxon>
        <taxon>Alphaproteobacteria</taxon>
        <taxon>Rhodobacterales</taxon>
        <taxon>Paracoccaceae</taxon>
        <taxon>Yoonia</taxon>
    </lineage>
</organism>
<evidence type="ECO:0000313" key="10">
    <source>
        <dbReference type="EMBL" id="PUB11318.1"/>
    </source>
</evidence>
<evidence type="ECO:0000256" key="1">
    <source>
        <dbReference type="ARBA" id="ARBA00001947"/>
    </source>
</evidence>
<keyword evidence="6" id="KW-0862">Zinc</keyword>
<feature type="chain" id="PRO_5015775091" evidence="8">
    <location>
        <begin position="21"/>
        <end position="214"/>
    </location>
</feature>
<keyword evidence="11" id="KW-1185">Reference proteome</keyword>
<evidence type="ECO:0000256" key="7">
    <source>
        <dbReference type="ARBA" id="ARBA00023049"/>
    </source>
</evidence>
<evidence type="ECO:0000313" key="11">
    <source>
        <dbReference type="Proteomes" id="UP000244523"/>
    </source>
</evidence>
<dbReference type="Proteomes" id="UP000244523">
    <property type="component" value="Unassembled WGS sequence"/>
</dbReference>
<comment type="cofactor">
    <cofactor evidence="1">
        <name>Zn(2+)</name>
        <dbReference type="ChEBI" id="CHEBI:29105"/>
    </cofactor>
</comment>
<keyword evidence="8" id="KW-0732">Signal</keyword>
<evidence type="ECO:0000256" key="4">
    <source>
        <dbReference type="ARBA" id="ARBA00022723"/>
    </source>
</evidence>
<name>A0A2T6K963_9RHOB</name>
<evidence type="ECO:0000256" key="2">
    <source>
        <dbReference type="ARBA" id="ARBA00010279"/>
    </source>
</evidence>
<dbReference type="GO" id="GO:0004222">
    <property type="term" value="F:metalloendopeptidase activity"/>
    <property type="evidence" value="ECO:0007669"/>
    <property type="project" value="InterPro"/>
</dbReference>
<dbReference type="PANTHER" id="PTHR37016:SF3">
    <property type="entry name" value="NEUTRAL PROTEASE 2-RELATED"/>
    <property type="match status" value="1"/>
</dbReference>
<dbReference type="InterPro" id="IPR029463">
    <property type="entry name" value="Lys_MEP"/>
</dbReference>
<sequence>MRCFLALIAFLSCLSAPAHAQSADGCSKSQRQMAAHAVGDANQMTIMAAVSIADHELFAKWFGSYSTPNAETVRATLKSAVTAMRSGRVSVQCVPAQGDGCQDGTIAWVSRPQAFVLNLCPGFFDLPMLDTATPDGGPRGDSTQEGTVLHEMTHFQQVGRTEDYCYTRRVCAEMATARPGNAIRNADSYQYFAEDIIYLSRQSQPPGKTAKSGP</sequence>
<keyword evidence="7" id="KW-0482">Metalloprotease</keyword>
<dbReference type="GO" id="GO:0006508">
    <property type="term" value="P:proteolysis"/>
    <property type="evidence" value="ECO:0007669"/>
    <property type="project" value="UniProtKB-KW"/>
</dbReference>
<evidence type="ECO:0000259" key="9">
    <source>
        <dbReference type="SMART" id="SM01351"/>
    </source>
</evidence>
<proteinExistence type="inferred from homology"/>
<dbReference type="InterPro" id="IPR024079">
    <property type="entry name" value="MetalloPept_cat_dom_sf"/>
</dbReference>
<dbReference type="Pfam" id="PF14521">
    <property type="entry name" value="Aspzincin_M35"/>
    <property type="match status" value="1"/>
</dbReference>
<dbReference type="GO" id="GO:0046872">
    <property type="term" value="F:metal ion binding"/>
    <property type="evidence" value="ECO:0007669"/>
    <property type="project" value="UniProtKB-KW"/>
</dbReference>
<dbReference type="SMART" id="SM01351">
    <property type="entry name" value="Aspzincin_M35"/>
    <property type="match status" value="1"/>
</dbReference>
<dbReference type="SUPFAM" id="SSF55486">
    <property type="entry name" value="Metalloproteases ('zincins'), catalytic domain"/>
    <property type="match status" value="1"/>
</dbReference>
<dbReference type="PANTHER" id="PTHR37016">
    <property type="match status" value="1"/>
</dbReference>
<accession>A0A2T6K963</accession>